<evidence type="ECO:0000313" key="6">
    <source>
        <dbReference type="EMBL" id="NKI33528.1"/>
    </source>
</evidence>
<evidence type="ECO:0000256" key="2">
    <source>
        <dbReference type="ARBA" id="ARBA00022630"/>
    </source>
</evidence>
<comment type="cofactor">
    <cofactor evidence="1">
        <name>FMN</name>
        <dbReference type="ChEBI" id="CHEBI:58210"/>
    </cofactor>
</comment>
<keyword evidence="2" id="KW-0285">Flavoprotein</keyword>
<feature type="domain" description="Pyridoxamine 5'-phosphate oxidase Alr4036 family FMN-binding" evidence="5">
    <location>
        <begin position="16"/>
        <end position="93"/>
    </location>
</feature>
<evidence type="ECO:0000256" key="4">
    <source>
        <dbReference type="ARBA" id="ARBA00023002"/>
    </source>
</evidence>
<dbReference type="Proteomes" id="UP000718451">
    <property type="component" value="Unassembled WGS sequence"/>
</dbReference>
<evidence type="ECO:0000256" key="3">
    <source>
        <dbReference type="ARBA" id="ARBA00022643"/>
    </source>
</evidence>
<evidence type="ECO:0000259" key="5">
    <source>
        <dbReference type="Pfam" id="PF12766"/>
    </source>
</evidence>
<proteinExistence type="predicted"/>
<dbReference type="InterPro" id="IPR000659">
    <property type="entry name" value="Pyridox_Oxase"/>
</dbReference>
<keyword evidence="4" id="KW-0560">Oxidoreductase</keyword>
<evidence type="ECO:0000313" key="7">
    <source>
        <dbReference type="Proteomes" id="UP000718451"/>
    </source>
</evidence>
<dbReference type="Pfam" id="PF12766">
    <property type="entry name" value="Pyridox_oxase_2"/>
    <property type="match status" value="1"/>
</dbReference>
<dbReference type="SUPFAM" id="SSF50475">
    <property type="entry name" value="FMN-binding split barrel"/>
    <property type="match status" value="1"/>
</dbReference>
<dbReference type="Gene3D" id="2.30.110.10">
    <property type="entry name" value="Electron Transport, Fmn-binding Protein, Chain A"/>
    <property type="match status" value="1"/>
</dbReference>
<dbReference type="PANTHER" id="PTHR10851">
    <property type="entry name" value="PYRIDOXINE-5-PHOSPHATE OXIDASE"/>
    <property type="match status" value="1"/>
</dbReference>
<evidence type="ECO:0000256" key="1">
    <source>
        <dbReference type="ARBA" id="ARBA00001917"/>
    </source>
</evidence>
<protein>
    <submittedName>
        <fullName evidence="6">Pyridoxamine 5'-phosphate oxidase family protein</fullName>
    </submittedName>
</protein>
<dbReference type="InterPro" id="IPR024624">
    <property type="entry name" value="Pyridox_Oxase_Alr4036_FMN-bd"/>
</dbReference>
<dbReference type="EMBL" id="JAAWWL010000004">
    <property type="protein sequence ID" value="NKI33528.1"/>
    <property type="molecule type" value="Genomic_DNA"/>
</dbReference>
<comment type="caution">
    <text evidence="6">The sequence shown here is derived from an EMBL/GenBank/DDBJ whole genome shotgun (WGS) entry which is preliminary data.</text>
</comment>
<dbReference type="InterPro" id="IPR012349">
    <property type="entry name" value="Split_barrel_FMN-bd"/>
</dbReference>
<organism evidence="6 7">
    <name type="scientific">Croceivirga thetidis</name>
    <dbReference type="NCBI Taxonomy" id="2721623"/>
    <lineage>
        <taxon>Bacteria</taxon>
        <taxon>Pseudomonadati</taxon>
        <taxon>Bacteroidota</taxon>
        <taxon>Flavobacteriia</taxon>
        <taxon>Flavobacteriales</taxon>
        <taxon>Flavobacteriaceae</taxon>
        <taxon>Croceivirga</taxon>
    </lineage>
</organism>
<dbReference type="RefSeq" id="WP_168553751.1">
    <property type="nucleotide sequence ID" value="NZ_JAAWWL010000004.1"/>
</dbReference>
<keyword evidence="7" id="KW-1185">Reference proteome</keyword>
<keyword evidence="3" id="KW-0288">FMN</keyword>
<dbReference type="PANTHER" id="PTHR10851:SF3">
    <property type="entry name" value="PYRIDOXINE_PYRIDOXAMINE 5'-PHOSPHATE OXIDASE 2"/>
    <property type="match status" value="1"/>
</dbReference>
<reference evidence="6 7" key="1">
    <citation type="submission" date="2020-04" db="EMBL/GenBank/DDBJ databases">
        <authorList>
            <person name="Yoon J."/>
        </authorList>
    </citation>
    <scope>NUCLEOTIDE SEQUENCE [LARGE SCALE GENOMIC DNA]</scope>
    <source>
        <strain evidence="6 7">DJ-13</strain>
    </source>
</reference>
<accession>A0ABX1GV60</accession>
<gene>
    <name evidence="6" type="ORF">HCU67_16385</name>
</gene>
<name>A0ABX1GV60_9FLAO</name>
<sequence length="179" mass="20749">MLQDILQQIKNELVNGCVKKGHPFRYFTLTTSLNNVPKARTVVLRKIKPGIEIWFYTDKRSNKVNEIMENNNVTALFYNPKKLLQITISGKASFEENDEVLNELWNSIPLNSRNDYTSSLAPGSLLKNPDLLNYQNQNHFCLIKIKATKIDFLQLKRPNHIRAQFDLNVDNWEGTFLVP</sequence>